<protein>
    <submittedName>
        <fullName evidence="1">Uncharacterized protein</fullName>
    </submittedName>
</protein>
<reference evidence="1" key="1">
    <citation type="journal article" date="2021" name="Proc. Natl. Acad. Sci. U.S.A.">
        <title>A Catalog of Tens of Thousands of Viruses from Human Metagenomes Reveals Hidden Associations with Chronic Diseases.</title>
        <authorList>
            <person name="Tisza M.J."/>
            <person name="Buck C.B."/>
        </authorList>
    </citation>
    <scope>NUCLEOTIDE SEQUENCE</scope>
    <source>
        <strain evidence="1">CtJ7x27</strain>
    </source>
</reference>
<name>A0A8S5S3S5_9CAUD</name>
<dbReference type="EMBL" id="BK032517">
    <property type="protein sequence ID" value="DAF45685.1"/>
    <property type="molecule type" value="Genomic_DNA"/>
</dbReference>
<proteinExistence type="predicted"/>
<organism evidence="1">
    <name type="scientific">Siphoviridae sp. ctJ7x27</name>
    <dbReference type="NCBI Taxonomy" id="2827835"/>
    <lineage>
        <taxon>Viruses</taxon>
        <taxon>Duplodnaviria</taxon>
        <taxon>Heunggongvirae</taxon>
        <taxon>Uroviricota</taxon>
        <taxon>Caudoviricetes</taxon>
    </lineage>
</organism>
<evidence type="ECO:0000313" key="1">
    <source>
        <dbReference type="EMBL" id="DAF45685.1"/>
    </source>
</evidence>
<accession>A0A8S5S3S5</accession>
<sequence length="135" mass="15672">MTYNTYDYGKTQRFVIKMLTKYGRPYTFQRLGNVPDDVDKPWNASANPVITEEVQDVPLIILPMTDVSIVSMGLKLSEVEMFKSFKQVALCLDKEDKHLEHFHHIIDPDGVKWRLEKTHVLRPSDRTCLYIMGLA</sequence>